<protein>
    <recommendedName>
        <fullName evidence="6">Exodeoxyribonuclease 7 small subunit</fullName>
        <ecNumber evidence="6">3.1.11.6</ecNumber>
    </recommendedName>
    <alternativeName>
        <fullName evidence="6">Exodeoxyribonuclease VII small subunit</fullName>
        <shortName evidence="6">Exonuclease VII small subunit</shortName>
    </alternativeName>
</protein>
<dbReference type="EMBL" id="CP100390">
    <property type="protein sequence ID" value="UZE95544.1"/>
    <property type="molecule type" value="Genomic_DNA"/>
</dbReference>
<reference evidence="7" key="1">
    <citation type="submission" date="2022-06" db="EMBL/GenBank/DDBJ databases">
        <title>Alkalimarinus sp. nov., isolated from gut of a Alitta virens.</title>
        <authorList>
            <person name="Yang A.I."/>
            <person name="Shin N.-R."/>
        </authorList>
    </citation>
    <scope>NUCLEOTIDE SEQUENCE</scope>
    <source>
        <strain evidence="7">A2M4</strain>
    </source>
</reference>
<dbReference type="InterPro" id="IPR003761">
    <property type="entry name" value="Exonuc_VII_S"/>
</dbReference>
<dbReference type="PANTHER" id="PTHR34137">
    <property type="entry name" value="EXODEOXYRIBONUCLEASE 7 SMALL SUBUNIT"/>
    <property type="match status" value="1"/>
</dbReference>
<comment type="subunit">
    <text evidence="6">Heterooligomer composed of large and small subunits.</text>
</comment>
<name>A0ABY6N0D8_9ALTE</name>
<evidence type="ECO:0000256" key="5">
    <source>
        <dbReference type="ARBA" id="ARBA00022839"/>
    </source>
</evidence>
<keyword evidence="3 6" id="KW-0540">Nuclease</keyword>
<proteinExistence type="inferred from homology"/>
<comment type="subcellular location">
    <subcellularLocation>
        <location evidence="6">Cytoplasm</location>
    </subcellularLocation>
</comment>
<gene>
    <name evidence="6" type="primary">xseB</name>
    <name evidence="7" type="ORF">NKI27_15955</name>
</gene>
<dbReference type="NCBIfam" id="TIGR01280">
    <property type="entry name" value="xseB"/>
    <property type="match status" value="1"/>
</dbReference>
<dbReference type="InterPro" id="IPR037004">
    <property type="entry name" value="Exonuc_VII_ssu_sf"/>
</dbReference>
<evidence type="ECO:0000313" key="7">
    <source>
        <dbReference type="EMBL" id="UZE95544.1"/>
    </source>
</evidence>
<comment type="catalytic activity">
    <reaction evidence="6">
        <text>Exonucleolytic cleavage in either 5'- to 3'- or 3'- to 5'-direction to yield nucleoside 5'-phosphates.</text>
        <dbReference type="EC" id="3.1.11.6"/>
    </reaction>
</comment>
<dbReference type="GO" id="GO:0008855">
    <property type="term" value="F:exodeoxyribonuclease VII activity"/>
    <property type="evidence" value="ECO:0007669"/>
    <property type="project" value="UniProtKB-EC"/>
</dbReference>
<sequence length="87" mass="9792">MSDEIKTTLKSEPPLDFEQSLRQLEDIVRKMEQGELSLESSLGAFEEGVKLTRNCQAALQRAEQKVKILIENSDGEFSLADFNSTND</sequence>
<dbReference type="RefSeq" id="WP_265047032.1">
    <property type="nucleotide sequence ID" value="NZ_CP100390.1"/>
</dbReference>
<comment type="function">
    <text evidence="6">Bidirectionally degrades single-stranded DNA into large acid-insoluble oligonucleotides, which are then degraded further into small acid-soluble oligonucleotides.</text>
</comment>
<keyword evidence="5 6" id="KW-0269">Exonuclease</keyword>
<keyword evidence="4 6" id="KW-0378">Hydrolase</keyword>
<dbReference type="Pfam" id="PF02609">
    <property type="entry name" value="Exonuc_VII_S"/>
    <property type="match status" value="1"/>
</dbReference>
<accession>A0ABY6N0D8</accession>
<evidence type="ECO:0000256" key="1">
    <source>
        <dbReference type="ARBA" id="ARBA00009998"/>
    </source>
</evidence>
<keyword evidence="8" id="KW-1185">Reference proteome</keyword>
<keyword evidence="2 6" id="KW-0963">Cytoplasm</keyword>
<dbReference type="NCBIfam" id="NF002140">
    <property type="entry name" value="PRK00977.1-4"/>
    <property type="match status" value="1"/>
</dbReference>
<dbReference type="PIRSF" id="PIRSF006488">
    <property type="entry name" value="Exonuc_VII_S"/>
    <property type="match status" value="1"/>
</dbReference>
<evidence type="ECO:0000256" key="4">
    <source>
        <dbReference type="ARBA" id="ARBA00022801"/>
    </source>
</evidence>
<organism evidence="7 8">
    <name type="scientific">Alkalimarinus alittae</name>
    <dbReference type="NCBI Taxonomy" id="2961619"/>
    <lineage>
        <taxon>Bacteria</taxon>
        <taxon>Pseudomonadati</taxon>
        <taxon>Pseudomonadota</taxon>
        <taxon>Gammaproteobacteria</taxon>
        <taxon>Alteromonadales</taxon>
        <taxon>Alteromonadaceae</taxon>
        <taxon>Alkalimarinus</taxon>
    </lineage>
</organism>
<dbReference type="Gene3D" id="1.10.287.1040">
    <property type="entry name" value="Exonuclease VII, small subunit"/>
    <property type="match status" value="1"/>
</dbReference>
<dbReference type="Proteomes" id="UP001163739">
    <property type="component" value="Chromosome"/>
</dbReference>
<evidence type="ECO:0000313" key="8">
    <source>
        <dbReference type="Proteomes" id="UP001163739"/>
    </source>
</evidence>
<evidence type="ECO:0000256" key="2">
    <source>
        <dbReference type="ARBA" id="ARBA00022490"/>
    </source>
</evidence>
<comment type="similarity">
    <text evidence="1 6">Belongs to the XseB family.</text>
</comment>
<dbReference type="EC" id="3.1.11.6" evidence="6"/>
<dbReference type="HAMAP" id="MF_00337">
    <property type="entry name" value="Exonuc_7_S"/>
    <property type="match status" value="1"/>
</dbReference>
<evidence type="ECO:0000256" key="3">
    <source>
        <dbReference type="ARBA" id="ARBA00022722"/>
    </source>
</evidence>
<dbReference type="SUPFAM" id="SSF116842">
    <property type="entry name" value="XseB-like"/>
    <property type="match status" value="1"/>
</dbReference>
<evidence type="ECO:0000256" key="6">
    <source>
        <dbReference type="HAMAP-Rule" id="MF_00337"/>
    </source>
</evidence>
<dbReference type="PANTHER" id="PTHR34137:SF1">
    <property type="entry name" value="EXODEOXYRIBONUCLEASE 7 SMALL SUBUNIT"/>
    <property type="match status" value="1"/>
</dbReference>